<name>V9LT00_9ABAC</name>
<feature type="compositionally biased region" description="Polar residues" evidence="1">
    <location>
        <begin position="186"/>
        <end position="202"/>
    </location>
</feature>
<evidence type="ECO:0000256" key="1">
    <source>
        <dbReference type="SAM" id="MobiDB-lite"/>
    </source>
</evidence>
<feature type="region of interest" description="Disordered" evidence="1">
    <location>
        <begin position="178"/>
        <end position="202"/>
    </location>
</feature>
<organism evidence="2">
    <name type="scientific">Dendrolimus kikuchii nucleopolyhedrovirus</name>
    <dbReference type="NCBI Taxonomy" id="1219875"/>
    <lineage>
        <taxon>Viruses</taxon>
        <taxon>Viruses incertae sedis</taxon>
        <taxon>Naldaviricetes</taxon>
        <taxon>Lefavirales</taxon>
        <taxon>Baculoviridae</taxon>
        <taxon>Alphabaculovirus</taxon>
    </lineage>
</organism>
<gene>
    <name evidence="2" type="primary">lef-6</name>
</gene>
<accession>V9LT00</accession>
<protein>
    <submittedName>
        <fullName evidence="2">Late expression factor-6</fullName>
    </submittedName>
</protein>
<dbReference type="EMBL" id="JX193905">
    <property type="protein sequence ID" value="AFS51998.1"/>
    <property type="molecule type" value="Genomic_DNA"/>
</dbReference>
<sequence length="202" mass="23573">MVFIVFYNGYHVEKRFSREFLTFIYRSLMVRLKKTQLPLDLKDSIDWYRSTRKQLYVLNKHVYTHLLQCSHRYYWPDGKRFVCRQYNDISRRPIRSTAAAVKNCQCDRKQLRRSKVIKVVDKRRRLSNSGGSLAGEAASTLQLLSSPVPADNWCDEELKLYARNNGYDESLLEEGELLDDSDNSHEPNSNNTVAVVGTLSQQ</sequence>
<proteinExistence type="predicted"/>
<reference evidence="2" key="1">
    <citation type="submission" date="2012-06" db="EMBL/GenBank/DDBJ databases">
        <title>Genomic sequencing and analysis of the Dendrolimus kikuchii nucleopolyhedrovirus.</title>
        <authorList>
            <person name="Yang M.M."/>
        </authorList>
    </citation>
    <scope>NUCLEOTIDE SEQUENCE</scope>
    <source>
        <strain evidence="2">YN</strain>
    </source>
</reference>
<evidence type="ECO:0000313" key="2">
    <source>
        <dbReference type="EMBL" id="AFS51998.1"/>
    </source>
</evidence>